<reference evidence="2" key="1">
    <citation type="submission" date="2021-04" db="EMBL/GenBank/DDBJ databases">
        <title>Genome based classification of Actinospica acidithermotolerans sp. nov., an actinobacterium isolated from an Indonesian hot spring.</title>
        <authorList>
            <person name="Kusuma A.B."/>
            <person name="Putra K.E."/>
            <person name="Nafisah S."/>
            <person name="Loh J."/>
            <person name="Nouioui I."/>
            <person name="Goodfellow M."/>
        </authorList>
    </citation>
    <scope>NUCLEOTIDE SEQUENCE</scope>
    <source>
        <strain evidence="2">MGRD01-02</strain>
    </source>
</reference>
<gene>
    <name evidence="2" type="ORF">KDK95_21850</name>
</gene>
<evidence type="ECO:0000313" key="2">
    <source>
        <dbReference type="EMBL" id="MBR7828969.1"/>
    </source>
</evidence>
<feature type="compositionally biased region" description="Low complexity" evidence="1">
    <location>
        <begin position="21"/>
        <end position="31"/>
    </location>
</feature>
<dbReference type="AlphaFoldDB" id="A0A941EH44"/>
<comment type="caution">
    <text evidence="2">The sequence shown here is derived from an EMBL/GenBank/DDBJ whole genome shotgun (WGS) entry which is preliminary data.</text>
</comment>
<dbReference type="Proteomes" id="UP000676325">
    <property type="component" value="Unassembled WGS sequence"/>
</dbReference>
<evidence type="ECO:0000256" key="1">
    <source>
        <dbReference type="SAM" id="MobiDB-lite"/>
    </source>
</evidence>
<keyword evidence="3" id="KW-1185">Reference proteome</keyword>
<accession>A0A941EH44</accession>
<name>A0A941EH44_9ACTN</name>
<proteinExistence type="predicted"/>
<sequence>MSERRGTGPDGQGGKKRAAARGKPPGASGKPVTKAAGSSAKPDTPQQPEDRNLRRAVFLAELAEAKELRKRVAPRKTRNAELHARLLRTFRY</sequence>
<feature type="region of interest" description="Disordered" evidence="1">
    <location>
        <begin position="1"/>
        <end position="54"/>
    </location>
</feature>
<organism evidence="2 3">
    <name type="scientific">Actinospica acidithermotolerans</name>
    <dbReference type="NCBI Taxonomy" id="2828514"/>
    <lineage>
        <taxon>Bacteria</taxon>
        <taxon>Bacillati</taxon>
        <taxon>Actinomycetota</taxon>
        <taxon>Actinomycetes</taxon>
        <taxon>Catenulisporales</taxon>
        <taxon>Actinospicaceae</taxon>
        <taxon>Actinospica</taxon>
    </lineage>
</organism>
<dbReference type="RefSeq" id="WP_212520104.1">
    <property type="nucleotide sequence ID" value="NZ_JAGSOH010000071.1"/>
</dbReference>
<dbReference type="EMBL" id="JAGSOH010000071">
    <property type="protein sequence ID" value="MBR7828969.1"/>
    <property type="molecule type" value="Genomic_DNA"/>
</dbReference>
<evidence type="ECO:0000313" key="3">
    <source>
        <dbReference type="Proteomes" id="UP000676325"/>
    </source>
</evidence>
<protein>
    <submittedName>
        <fullName evidence="2">Uncharacterized protein</fullName>
    </submittedName>
</protein>